<feature type="transmembrane region" description="Helical" evidence="7">
    <location>
        <begin position="388"/>
        <end position="408"/>
    </location>
</feature>
<feature type="transmembrane region" description="Helical" evidence="7">
    <location>
        <begin position="125"/>
        <end position="145"/>
    </location>
</feature>
<feature type="transmembrane region" description="Helical" evidence="7">
    <location>
        <begin position="36"/>
        <end position="56"/>
    </location>
</feature>
<feature type="transmembrane region" description="Helical" evidence="7">
    <location>
        <begin position="157"/>
        <end position="177"/>
    </location>
</feature>
<evidence type="ECO:0000256" key="5">
    <source>
        <dbReference type="ARBA" id="ARBA00023136"/>
    </source>
</evidence>
<feature type="transmembrane region" description="Helical" evidence="7">
    <location>
        <begin position="76"/>
        <end position="93"/>
    </location>
</feature>
<keyword evidence="5 7" id="KW-0472">Membrane</keyword>
<evidence type="ECO:0000313" key="8">
    <source>
        <dbReference type="EMBL" id="CAH0990923.1"/>
    </source>
</evidence>
<feature type="transmembrane region" description="Helical" evidence="7">
    <location>
        <begin position="471"/>
        <end position="492"/>
    </location>
</feature>
<feature type="transmembrane region" description="Helical" evidence="7">
    <location>
        <begin position="275"/>
        <end position="290"/>
    </location>
</feature>
<feature type="transmembrane region" description="Helical" evidence="7">
    <location>
        <begin position="6"/>
        <end position="24"/>
    </location>
</feature>
<feature type="transmembrane region" description="Helical" evidence="7">
    <location>
        <begin position="542"/>
        <end position="560"/>
    </location>
</feature>
<accession>A0ABN8EH20</accession>
<keyword evidence="4 7" id="KW-1133">Transmembrane helix</keyword>
<evidence type="ECO:0000313" key="9">
    <source>
        <dbReference type="Proteomes" id="UP000838100"/>
    </source>
</evidence>
<dbReference type="PANTHER" id="PTHR11819">
    <property type="entry name" value="SOLUTE CARRIER FAMILY 5"/>
    <property type="match status" value="1"/>
</dbReference>
<proteinExistence type="inferred from homology"/>
<evidence type="ECO:0000256" key="7">
    <source>
        <dbReference type="SAM" id="Phobius"/>
    </source>
</evidence>
<keyword evidence="3 7" id="KW-0812">Transmembrane</keyword>
<comment type="subcellular location">
    <subcellularLocation>
        <location evidence="1">Membrane</location>
        <topology evidence="1">Multi-pass membrane protein</topology>
    </subcellularLocation>
</comment>
<feature type="transmembrane region" description="Helical" evidence="7">
    <location>
        <begin position="441"/>
        <end position="459"/>
    </location>
</feature>
<comment type="caution">
    <text evidence="8">The sequence shown here is derived from an EMBL/GenBank/DDBJ whole genome shotgun (WGS) entry which is preliminary data.</text>
</comment>
<keyword evidence="9" id="KW-1185">Reference proteome</keyword>
<feature type="transmembrane region" description="Helical" evidence="7">
    <location>
        <begin position="184"/>
        <end position="202"/>
    </location>
</feature>
<feature type="transmembrane region" description="Helical" evidence="7">
    <location>
        <begin position="328"/>
        <end position="354"/>
    </location>
</feature>
<name>A0ABN8EH20_9GAMM</name>
<evidence type="ECO:0000256" key="3">
    <source>
        <dbReference type="ARBA" id="ARBA00022692"/>
    </source>
</evidence>
<comment type="similarity">
    <text evidence="2 6">Belongs to the sodium:solute symporter (SSF) (TC 2.A.21) family.</text>
</comment>
<dbReference type="Pfam" id="PF00474">
    <property type="entry name" value="SSF"/>
    <property type="match status" value="1"/>
</dbReference>
<protein>
    <submittedName>
        <fullName evidence="8">Sodium/glucose cotransporter</fullName>
    </submittedName>
</protein>
<dbReference type="Gene3D" id="1.20.1730.10">
    <property type="entry name" value="Sodium/glucose cotransporter"/>
    <property type="match status" value="1"/>
</dbReference>
<evidence type="ECO:0000256" key="6">
    <source>
        <dbReference type="RuleBase" id="RU362091"/>
    </source>
</evidence>
<feature type="transmembrane region" description="Helical" evidence="7">
    <location>
        <begin position="414"/>
        <end position="434"/>
    </location>
</feature>
<dbReference type="EMBL" id="CAKLPX010000001">
    <property type="protein sequence ID" value="CAH0990923.1"/>
    <property type="molecule type" value="Genomic_DNA"/>
</dbReference>
<organism evidence="8 9">
    <name type="scientific">Sinobacterium norvegicum</name>
    <dbReference type="NCBI Taxonomy" id="1641715"/>
    <lineage>
        <taxon>Bacteria</taxon>
        <taxon>Pseudomonadati</taxon>
        <taxon>Pseudomonadota</taxon>
        <taxon>Gammaproteobacteria</taxon>
        <taxon>Cellvibrionales</taxon>
        <taxon>Spongiibacteraceae</taxon>
        <taxon>Sinobacterium</taxon>
    </lineage>
</organism>
<evidence type="ECO:0000256" key="4">
    <source>
        <dbReference type="ARBA" id="ARBA00022989"/>
    </source>
</evidence>
<evidence type="ECO:0000256" key="1">
    <source>
        <dbReference type="ARBA" id="ARBA00004141"/>
    </source>
</evidence>
<dbReference type="PANTHER" id="PTHR11819:SF77">
    <property type="entry name" value="SODIUM_GLUCOSE COTRANSPORT PROTEIN"/>
    <property type="match status" value="1"/>
</dbReference>
<reference evidence="8" key="1">
    <citation type="submission" date="2021-12" db="EMBL/GenBank/DDBJ databases">
        <authorList>
            <person name="Rodrigo-Torres L."/>
            <person name="Arahal R. D."/>
            <person name="Lucena T."/>
        </authorList>
    </citation>
    <scope>NUCLEOTIDE SEQUENCE</scope>
    <source>
        <strain evidence="8">CECT 8267</strain>
    </source>
</reference>
<dbReference type="RefSeq" id="WP_237443588.1">
    <property type="nucleotide sequence ID" value="NZ_CAKLPX010000001.1"/>
</dbReference>
<dbReference type="PROSITE" id="PS50283">
    <property type="entry name" value="NA_SOLUT_SYMP_3"/>
    <property type="match status" value="1"/>
</dbReference>
<gene>
    <name evidence="8" type="primary">sglT_1</name>
    <name evidence="8" type="ORF">SIN8267_01024</name>
</gene>
<dbReference type="InterPro" id="IPR038377">
    <property type="entry name" value="Na/Glc_symporter_sf"/>
</dbReference>
<evidence type="ECO:0000256" key="2">
    <source>
        <dbReference type="ARBA" id="ARBA00006434"/>
    </source>
</evidence>
<dbReference type="InterPro" id="IPR001734">
    <property type="entry name" value="Na/solute_symporter"/>
</dbReference>
<dbReference type="Proteomes" id="UP000838100">
    <property type="component" value="Unassembled WGS sequence"/>
</dbReference>
<feature type="transmembrane region" description="Helical" evidence="7">
    <location>
        <begin position="513"/>
        <end position="536"/>
    </location>
</feature>
<dbReference type="CDD" id="cd11477">
    <property type="entry name" value="SLC5sbd_u1"/>
    <property type="match status" value="1"/>
</dbReference>
<sequence>MIIIDWLIVAAVLVVILFGGFYAAKKNSDDKEGFFLAGRNMPWWLLGLSMVATTFAADTPNLVTGLVRQYGIAGNWLWWSFLITGLLTTFIYAKLWRRLGVVTDVEFYEVRYSGKIAKLLRGFRAIYLGVFFNVMIMASVTLAAIKIGTVLLGVDAIVVVVIAGLFAVVFSTVGGFLAVLLTDALLFFLAMAGAMIAAYFAVNHPQVGGLQALVSAPELSEKWHFLPDFSDPNQYVPLLLIPLVLQWWSVWYPGSEPGGGGYIAQRMLAAKNERHAVAASAFFNLCHYAVRPWPWILVAMASLLVFPDLESLRVAFPHVPEHLVQQDLAYSAMLSFLPAGILGLVVASIVAAYISTISTSLNWGASYVVNDFYLRFVNPEANSHRQVLIGRISSVLLMIAAGIIALFLESAMQAFQILLSIGAGTGLLFMMRWFWLRINAYSELAAMIASFVITMILQFGPFEALLDWQKLLLTVAFSTAIWVLVTLLTPACEPQCLASFQTKINSKKPEIQHGLMMTLLSLLFIYGVLFTTGYLLMGLYTMAALIMVVAVALPGFIMFFKRT</sequence>